<dbReference type="PANTHER" id="PTHR34194:SF2">
    <property type="entry name" value="F14J8.16 PROTEIN"/>
    <property type="match status" value="1"/>
</dbReference>
<feature type="compositionally biased region" description="Polar residues" evidence="1">
    <location>
        <begin position="90"/>
        <end position="100"/>
    </location>
</feature>
<feature type="compositionally biased region" description="Basic and acidic residues" evidence="1">
    <location>
        <begin position="1"/>
        <end position="12"/>
    </location>
</feature>
<evidence type="ECO:0000313" key="3">
    <source>
        <dbReference type="Proteomes" id="UP000324897"/>
    </source>
</evidence>
<evidence type="ECO:0000256" key="1">
    <source>
        <dbReference type="SAM" id="MobiDB-lite"/>
    </source>
</evidence>
<accession>A0A5J9TW42</accession>
<feature type="region of interest" description="Disordered" evidence="1">
    <location>
        <begin position="1"/>
        <end position="26"/>
    </location>
</feature>
<keyword evidence="3" id="KW-1185">Reference proteome</keyword>
<gene>
    <name evidence="2" type="ORF">EJB05_38538</name>
</gene>
<dbReference type="OrthoDB" id="298344at2759"/>
<dbReference type="EMBL" id="RWGY01000031">
    <property type="protein sequence ID" value="TVU15038.1"/>
    <property type="molecule type" value="Genomic_DNA"/>
</dbReference>
<dbReference type="PANTHER" id="PTHR34194">
    <property type="entry name" value="F14J8.16 PROTEIN"/>
    <property type="match status" value="1"/>
</dbReference>
<sequence length="416" mass="45790">MSRKLQRGENGSRRPNPATLSPAMPALRSPFAGGNLPAGYVDPDYLYFLQHIRLDGDSYTLELPAQGDAPPSVVRYEVPLASSDGECVSDPSTGRLSTNRGSEEKESSASVEAEPAWCDSLGDVDEDYRLFLQHTRLVDGQLVFEMGGVVINYDQGDSAVSGVSFEAGKDKRRGEEVNSRRKMLGAGGDREEGVALAAPATPVPKPAAAAGNLKGVYWEASSSNGRDAGLPAAVAGKVEKVAGVVWPAHINQRPDSDFKQRLIQVLSEPGDRAEYYNLFDMATLRSPLMKLRQVRNDTKFYPTEAMGSSYLDHYPDLAEQIMNTGSRHGLALMRGLFFWLQLCFHPFFNFQAQVSSSDAVRFRLVIDDIKQDEQFKIELQSRPDGNYNALENAAHEDQFRPWVDDSKGPEVIPLVD</sequence>
<reference evidence="2 3" key="1">
    <citation type="journal article" date="2019" name="Sci. Rep.">
        <title>A high-quality genome of Eragrostis curvula grass provides insights into Poaceae evolution and supports new strategies to enhance forage quality.</title>
        <authorList>
            <person name="Carballo J."/>
            <person name="Santos B.A.C.M."/>
            <person name="Zappacosta D."/>
            <person name="Garbus I."/>
            <person name="Selva J.P."/>
            <person name="Gallo C.A."/>
            <person name="Diaz A."/>
            <person name="Albertini E."/>
            <person name="Caccamo M."/>
            <person name="Echenique V."/>
        </authorList>
    </citation>
    <scope>NUCLEOTIDE SEQUENCE [LARGE SCALE GENOMIC DNA]</scope>
    <source>
        <strain evidence="3">cv. Victoria</strain>
        <tissue evidence="2">Leaf</tissue>
    </source>
</reference>
<dbReference type="Proteomes" id="UP000324897">
    <property type="component" value="Unassembled WGS sequence"/>
</dbReference>
<comment type="caution">
    <text evidence="2">The sequence shown here is derived from an EMBL/GenBank/DDBJ whole genome shotgun (WGS) entry which is preliminary data.</text>
</comment>
<feature type="region of interest" description="Disordered" evidence="1">
    <location>
        <begin position="171"/>
        <end position="190"/>
    </location>
</feature>
<proteinExistence type="predicted"/>
<dbReference type="Gramene" id="TVU15038">
    <property type="protein sequence ID" value="TVU15038"/>
    <property type="gene ID" value="EJB05_38538"/>
</dbReference>
<evidence type="ECO:0000313" key="2">
    <source>
        <dbReference type="EMBL" id="TVU15038.1"/>
    </source>
</evidence>
<organism evidence="2 3">
    <name type="scientific">Eragrostis curvula</name>
    <name type="common">weeping love grass</name>
    <dbReference type="NCBI Taxonomy" id="38414"/>
    <lineage>
        <taxon>Eukaryota</taxon>
        <taxon>Viridiplantae</taxon>
        <taxon>Streptophyta</taxon>
        <taxon>Embryophyta</taxon>
        <taxon>Tracheophyta</taxon>
        <taxon>Spermatophyta</taxon>
        <taxon>Magnoliopsida</taxon>
        <taxon>Liliopsida</taxon>
        <taxon>Poales</taxon>
        <taxon>Poaceae</taxon>
        <taxon>PACMAD clade</taxon>
        <taxon>Chloridoideae</taxon>
        <taxon>Eragrostideae</taxon>
        <taxon>Eragrostidinae</taxon>
        <taxon>Eragrostis</taxon>
    </lineage>
</organism>
<name>A0A5J9TW42_9POAL</name>
<dbReference type="AlphaFoldDB" id="A0A5J9TW42"/>
<protein>
    <submittedName>
        <fullName evidence="2">Uncharacterized protein</fullName>
    </submittedName>
</protein>
<feature type="region of interest" description="Disordered" evidence="1">
    <location>
        <begin position="84"/>
        <end position="113"/>
    </location>
</feature>